<protein>
    <recommendedName>
        <fullName evidence="3">4-oxalocrotonate tautomerase</fullName>
    </recommendedName>
</protein>
<proteinExistence type="predicted"/>
<name>A0A5E4UC77_9BURK</name>
<reference evidence="1 2" key="1">
    <citation type="submission" date="2019-08" db="EMBL/GenBank/DDBJ databases">
        <authorList>
            <person name="Peeters C."/>
        </authorList>
    </citation>
    <scope>NUCLEOTIDE SEQUENCE [LARGE SCALE GENOMIC DNA]</scope>
    <source>
        <strain evidence="1 2">LMG 30175</strain>
    </source>
</reference>
<dbReference type="SUPFAM" id="SSF55331">
    <property type="entry name" value="Tautomerase/MIF"/>
    <property type="match status" value="1"/>
</dbReference>
<dbReference type="EMBL" id="CABPRZ010000006">
    <property type="protein sequence ID" value="VVD96434.1"/>
    <property type="molecule type" value="Genomic_DNA"/>
</dbReference>
<evidence type="ECO:0000313" key="1">
    <source>
        <dbReference type="EMBL" id="VVD96434.1"/>
    </source>
</evidence>
<accession>A0A5E4UC77</accession>
<dbReference type="AlphaFoldDB" id="A0A5E4UC77"/>
<sequence>MPILEYHLAEGHYADAQIAELLVASSHLYAEVLNSPIERVRVFAQFYQPQHVAVAGKLLSLGGAPAPYFHFLVLEGRPLDECHRLLTGFTDLVVKLLHADGSLVRGGCWPIPPRYWAIAGTPASLTRAMEIGARAKATKPIGTGPG</sequence>
<organism evidence="1 2">
    <name type="scientific">Pandoraea terrae</name>
    <dbReference type="NCBI Taxonomy" id="1537710"/>
    <lineage>
        <taxon>Bacteria</taxon>
        <taxon>Pseudomonadati</taxon>
        <taxon>Pseudomonadota</taxon>
        <taxon>Betaproteobacteria</taxon>
        <taxon>Burkholderiales</taxon>
        <taxon>Burkholderiaceae</taxon>
        <taxon>Pandoraea</taxon>
    </lineage>
</organism>
<gene>
    <name evidence="1" type="ORF">PTE30175_01830</name>
</gene>
<dbReference type="InterPro" id="IPR014347">
    <property type="entry name" value="Tautomerase/MIF_sf"/>
</dbReference>
<dbReference type="RefSeq" id="WP_150696750.1">
    <property type="nucleotide sequence ID" value="NZ_CABPRZ010000006.1"/>
</dbReference>
<dbReference type="Gene3D" id="3.30.429.10">
    <property type="entry name" value="Macrophage Migration Inhibitory Factor"/>
    <property type="match status" value="2"/>
</dbReference>
<dbReference type="Proteomes" id="UP000414233">
    <property type="component" value="Unassembled WGS sequence"/>
</dbReference>
<keyword evidence="2" id="KW-1185">Reference proteome</keyword>
<evidence type="ECO:0000313" key="2">
    <source>
        <dbReference type="Proteomes" id="UP000414233"/>
    </source>
</evidence>
<dbReference type="OrthoDB" id="9804765at2"/>
<evidence type="ECO:0008006" key="3">
    <source>
        <dbReference type="Google" id="ProtNLM"/>
    </source>
</evidence>